<comment type="subcellular location">
    <subcellularLocation>
        <location evidence="1">Membrane</location>
        <topology evidence="1">Multi-pass membrane protein</topology>
    </subcellularLocation>
</comment>
<evidence type="ECO:0000256" key="10">
    <source>
        <dbReference type="ARBA" id="ARBA00023136"/>
    </source>
</evidence>
<dbReference type="InterPro" id="IPR001757">
    <property type="entry name" value="P_typ_ATPase"/>
</dbReference>
<keyword evidence="9 11" id="KW-1133">Transmembrane helix</keyword>
<comment type="caution">
    <text evidence="14">The sequence shown here is derived from an EMBL/GenBank/DDBJ whole genome shotgun (WGS) entry which is preliminary data.</text>
</comment>
<feature type="transmembrane region" description="Helical" evidence="11">
    <location>
        <begin position="555"/>
        <end position="577"/>
    </location>
</feature>
<dbReference type="PANTHER" id="PTHR45630">
    <property type="entry name" value="CATION-TRANSPORTING ATPASE-RELATED"/>
    <property type="match status" value="1"/>
</dbReference>
<evidence type="ECO:0000313" key="15">
    <source>
        <dbReference type="Proteomes" id="UP001314263"/>
    </source>
</evidence>
<evidence type="ECO:0000256" key="9">
    <source>
        <dbReference type="ARBA" id="ARBA00022989"/>
    </source>
</evidence>
<reference evidence="14 15" key="1">
    <citation type="submission" date="2023-10" db="EMBL/GenBank/DDBJ databases">
        <authorList>
            <person name="Maclean D."/>
            <person name="Macfadyen A."/>
        </authorList>
    </citation>
    <scope>NUCLEOTIDE SEQUENCE [LARGE SCALE GENOMIC DNA]</scope>
</reference>
<dbReference type="Gene3D" id="3.40.1110.10">
    <property type="entry name" value="Calcium-transporting ATPase, cytoplasmic domain N"/>
    <property type="match status" value="1"/>
</dbReference>
<dbReference type="GO" id="GO:0046872">
    <property type="term" value="F:metal ion binding"/>
    <property type="evidence" value="ECO:0007669"/>
    <property type="project" value="UniProtKB-KW"/>
</dbReference>
<proteinExistence type="inferred from homology"/>
<dbReference type="Gene3D" id="3.40.50.1000">
    <property type="entry name" value="HAD superfamily/HAD-like"/>
    <property type="match status" value="1"/>
</dbReference>
<evidence type="ECO:0000256" key="6">
    <source>
        <dbReference type="ARBA" id="ARBA00022840"/>
    </source>
</evidence>
<feature type="transmembrane region" description="Helical" evidence="11">
    <location>
        <begin position="1095"/>
        <end position="1119"/>
    </location>
</feature>
<feature type="transmembrane region" description="Helical" evidence="11">
    <location>
        <begin position="29"/>
        <end position="48"/>
    </location>
</feature>
<comment type="similarity">
    <text evidence="2">Belongs to the cation transport ATPase (P-type) (TC 3.A.3) family. Type V subfamily.</text>
</comment>
<dbReference type="Pfam" id="PF13246">
    <property type="entry name" value="Cation_ATPase"/>
    <property type="match status" value="1"/>
</dbReference>
<evidence type="ECO:0000256" key="8">
    <source>
        <dbReference type="ARBA" id="ARBA00022967"/>
    </source>
</evidence>
<dbReference type="InterPro" id="IPR036412">
    <property type="entry name" value="HAD-like_sf"/>
</dbReference>
<evidence type="ECO:0000313" key="14">
    <source>
        <dbReference type="EMBL" id="CAK0784115.1"/>
    </source>
</evidence>
<dbReference type="SUPFAM" id="SSF81665">
    <property type="entry name" value="Calcium ATPase, transmembrane domain M"/>
    <property type="match status" value="1"/>
</dbReference>
<keyword evidence="7" id="KW-0460">Magnesium</keyword>
<dbReference type="Pfam" id="PF00690">
    <property type="entry name" value="Cation_ATPase_N"/>
    <property type="match status" value="1"/>
</dbReference>
<organism evidence="14 15">
    <name type="scientific">Coccomyxa viridis</name>
    <dbReference type="NCBI Taxonomy" id="1274662"/>
    <lineage>
        <taxon>Eukaryota</taxon>
        <taxon>Viridiplantae</taxon>
        <taxon>Chlorophyta</taxon>
        <taxon>core chlorophytes</taxon>
        <taxon>Trebouxiophyceae</taxon>
        <taxon>Trebouxiophyceae incertae sedis</taxon>
        <taxon>Coccomyxaceae</taxon>
        <taxon>Coccomyxa</taxon>
    </lineage>
</organism>
<dbReference type="SFLD" id="SFLDS00003">
    <property type="entry name" value="Haloacid_Dehalogenase"/>
    <property type="match status" value="1"/>
</dbReference>
<dbReference type="SFLD" id="SFLDG00002">
    <property type="entry name" value="C1.7:_P-type_atpase_like"/>
    <property type="match status" value="1"/>
</dbReference>
<dbReference type="InterPro" id="IPR059000">
    <property type="entry name" value="ATPase_P-type_domA"/>
</dbReference>
<evidence type="ECO:0000256" key="7">
    <source>
        <dbReference type="ARBA" id="ARBA00022842"/>
    </source>
</evidence>
<evidence type="ECO:0000256" key="5">
    <source>
        <dbReference type="ARBA" id="ARBA00022741"/>
    </source>
</evidence>
<gene>
    <name evidence="14" type="ORF">CVIRNUC_007318</name>
</gene>
<keyword evidence="5" id="KW-0547">Nucleotide-binding</keyword>
<dbReference type="NCBIfam" id="TIGR01657">
    <property type="entry name" value="P-ATPase-V"/>
    <property type="match status" value="1"/>
</dbReference>
<dbReference type="InterPro" id="IPR023214">
    <property type="entry name" value="HAD_sf"/>
</dbReference>
<dbReference type="SUPFAM" id="SSF81653">
    <property type="entry name" value="Calcium ATPase, transduction domain A"/>
    <property type="match status" value="1"/>
</dbReference>
<keyword evidence="3 11" id="KW-0812">Transmembrane</keyword>
<feature type="transmembrane region" description="Helical" evidence="11">
    <location>
        <begin position="326"/>
        <end position="346"/>
    </location>
</feature>
<feature type="transmembrane region" description="Helical" evidence="11">
    <location>
        <begin position="1178"/>
        <end position="1197"/>
    </location>
</feature>
<dbReference type="InterPro" id="IPR023298">
    <property type="entry name" value="ATPase_P-typ_TM_dom_sf"/>
</dbReference>
<dbReference type="SUPFAM" id="SSF81660">
    <property type="entry name" value="Metal cation-transporting ATPase, ATP-binding domain N"/>
    <property type="match status" value="1"/>
</dbReference>
<evidence type="ECO:0000256" key="11">
    <source>
        <dbReference type="SAM" id="Phobius"/>
    </source>
</evidence>
<dbReference type="SFLD" id="SFLDF00027">
    <property type="entry name" value="p-type_atpase"/>
    <property type="match status" value="1"/>
</dbReference>
<feature type="transmembrane region" description="Helical" evidence="11">
    <location>
        <begin position="522"/>
        <end position="543"/>
    </location>
</feature>
<dbReference type="GO" id="GO:0016887">
    <property type="term" value="F:ATP hydrolysis activity"/>
    <property type="evidence" value="ECO:0007669"/>
    <property type="project" value="InterPro"/>
</dbReference>
<dbReference type="InterPro" id="IPR023299">
    <property type="entry name" value="ATPase_P-typ_cyto_dom_N"/>
</dbReference>
<keyword evidence="4" id="KW-0479">Metal-binding</keyword>
<evidence type="ECO:0000256" key="4">
    <source>
        <dbReference type="ARBA" id="ARBA00022723"/>
    </source>
</evidence>
<dbReference type="InterPro" id="IPR044492">
    <property type="entry name" value="P_typ_ATPase_HD_dom"/>
</dbReference>
<feature type="domain" description="P-type ATPase A" evidence="12">
    <location>
        <begin position="389"/>
        <end position="506"/>
    </location>
</feature>
<accession>A0AAV1IDP2</accession>
<dbReference type="GO" id="GO:0019829">
    <property type="term" value="F:ATPase-coupled monoatomic cation transmembrane transporter activity"/>
    <property type="evidence" value="ECO:0007669"/>
    <property type="project" value="TreeGrafter"/>
</dbReference>
<dbReference type="InterPro" id="IPR006544">
    <property type="entry name" value="P-type_TPase_V"/>
</dbReference>
<evidence type="ECO:0000259" key="12">
    <source>
        <dbReference type="Pfam" id="PF00122"/>
    </source>
</evidence>
<evidence type="ECO:0008006" key="16">
    <source>
        <dbReference type="Google" id="ProtNLM"/>
    </source>
</evidence>
<dbReference type="InterPro" id="IPR008250">
    <property type="entry name" value="ATPase_P-typ_transduc_dom_A_sf"/>
</dbReference>
<keyword evidence="6" id="KW-0067">ATP-binding</keyword>
<dbReference type="GO" id="GO:0016020">
    <property type="term" value="C:membrane"/>
    <property type="evidence" value="ECO:0007669"/>
    <property type="project" value="UniProtKB-SubCell"/>
</dbReference>
<keyword evidence="10 11" id="KW-0472">Membrane</keyword>
<dbReference type="SUPFAM" id="SSF56784">
    <property type="entry name" value="HAD-like"/>
    <property type="match status" value="1"/>
</dbReference>
<dbReference type="GO" id="GO:0005524">
    <property type="term" value="F:ATP binding"/>
    <property type="evidence" value="ECO:0007669"/>
    <property type="project" value="UniProtKB-KW"/>
</dbReference>
<dbReference type="PROSITE" id="PS00154">
    <property type="entry name" value="ATPASE_E1_E2"/>
    <property type="match status" value="1"/>
</dbReference>
<dbReference type="PRINTS" id="PR00119">
    <property type="entry name" value="CATATPASE"/>
</dbReference>
<feature type="transmembrane region" description="Helical" evidence="11">
    <location>
        <begin position="1148"/>
        <end position="1166"/>
    </location>
</feature>
<feature type="transmembrane region" description="Helical" evidence="11">
    <location>
        <begin position="352"/>
        <end position="372"/>
    </location>
</feature>
<feature type="domain" description="Cation-transporting P-type ATPase N-terminal" evidence="13">
    <location>
        <begin position="296"/>
        <end position="345"/>
    </location>
</feature>
<feature type="transmembrane region" description="Helical" evidence="11">
    <location>
        <begin position="120"/>
        <end position="141"/>
    </location>
</feature>
<evidence type="ECO:0000256" key="3">
    <source>
        <dbReference type="ARBA" id="ARBA00022692"/>
    </source>
</evidence>
<keyword evidence="15" id="KW-1185">Reference proteome</keyword>
<evidence type="ECO:0000256" key="1">
    <source>
        <dbReference type="ARBA" id="ARBA00004141"/>
    </source>
</evidence>
<dbReference type="NCBIfam" id="TIGR01494">
    <property type="entry name" value="ATPase_P-type"/>
    <property type="match status" value="1"/>
</dbReference>
<sequence length="1285" mass="141668">MASYPTGPDPCVPPACIPRVQTMGDPGPIAVFCFWAFVVIALTSYQLVKYLRLRRSPVYGMTLAQNELVSHSKDPYAEPSKGGDAPPAAPVEKGEEVHLEVQQERLLHFYGFRDHLWGRACYALCCLVSLQWLALIFLLLIDFYQGCQVGGIDNLCFFGTHFIFGGYDLNAQIFFVVWWLSSFWFVAWVACAGRVINWFRMECPLDRANSIHVWSLENREVMTANPFPLVHAVRRIQKRLEGPDGKGHGMTVPVLHTDSGQPYILFQGTRFLIKGDRVMRSSFEVGEDYADFHRCAKGLTAAEAAKRLDDIGPNEIPFRVHGFFELVFNELFKFFYCYQLVMYVLWFWDSYLFVACLLVCVVITSAIVQIYMTHRSQKAIAQVTEYVTDAQVLRGGEYVSVDSRSLVPGDLLVVKDSWLLPCDLLILEGSAVCDESNLTGEAMPVQKYACPNDTTAYDPGHGQGARHTLFAGTTVLQAGISSDAAVHAVVTATGMATSKGELMSSILFPQVMVFKYDEELPIVVALMLTYALVCAMICVGFQLSNGQQSIWVTKWVYVVFTWSQILTPMLPVALNVGQMHAMERLRKKGINCLNPKRIAISGKIRVFCFDKTGTLTKDGLDFLGAIPSMLAGAGGSSSQTGQNGHTADGGRVMAAGILPAAEVAACNDLVHLGLTTCHAVSRFGTQLVGNQVEVNMFGGTGWELIEEPGEPPAVREPKTGRLVSIVRRNEFDHLRMTMSVVASDGSAERGFHVFCKGSYEKIAELCKPSTLPENAAAVARKLSLEGCYVLALSHRLLDVGRPEQVAALSRDAVEQDLAFLGLIVFRNELKPDSRDAILALKKGYVRPVMVTGDNAQCGHYIAKQCGLTAAETPVLLGDLGASSGVTWTLMHSDDTHASQLTTADLLKRHGEELEAGRMELAMTGKAFTELNRSELMVQLLFYTRIFARFSPEQKVAVANMHRDRDLVVGMCGDGGNDCGALRAAHAGVALSEAEASVVSPFTSRSKSVASCVDLLREGRAALHTSFAAVRFLLMYGVLFSLLKLTGYYFGIVVCQMDYIFIDGVAILSLSYCITLSQPAKVLGQDRPTSSLLGPLNLASFFGSYIITLCFLIGAIFLMYSDPDYVRWPAKYSLGASWWTLSDNWEGTVLFWTLYYQFITCAFTFSFGSSFRRVVVRNYGLCIIYVALLALLSCVLLLPPSRLTALWHVASEAYNSPGTTSPVWQAYQKAGGQPSPGMSFGFRIRLWALNMSSVVCLILWQKVVAEGPVSNAIRRRYPSKRPRFNL</sequence>
<name>A0AAV1IDP2_9CHLO</name>
<keyword evidence="8" id="KW-1278">Translocase</keyword>
<dbReference type="PANTHER" id="PTHR45630:SF11">
    <property type="entry name" value="CATION-TRANSPORTING P-TYPE ATPASE N-TERMINAL DOMAIN-CONTAINING PROTEIN"/>
    <property type="match status" value="1"/>
</dbReference>
<dbReference type="InterPro" id="IPR004014">
    <property type="entry name" value="ATPase_P-typ_cation-transptr_N"/>
</dbReference>
<dbReference type="Gene3D" id="2.70.150.10">
    <property type="entry name" value="Calcium-transporting ATPase, cytoplasmic transduction domain A"/>
    <property type="match status" value="1"/>
</dbReference>
<dbReference type="PROSITE" id="PS01229">
    <property type="entry name" value="COF_2"/>
    <property type="match status" value="1"/>
</dbReference>
<dbReference type="Proteomes" id="UP001314263">
    <property type="component" value="Unassembled WGS sequence"/>
</dbReference>
<protein>
    <recommendedName>
        <fullName evidence="16">P-type ATPase</fullName>
    </recommendedName>
</protein>
<feature type="transmembrane region" description="Helical" evidence="11">
    <location>
        <begin position="171"/>
        <end position="191"/>
    </location>
</feature>
<dbReference type="EMBL" id="CAUYUE010000010">
    <property type="protein sequence ID" value="CAK0784115.1"/>
    <property type="molecule type" value="Genomic_DNA"/>
</dbReference>
<evidence type="ECO:0000259" key="13">
    <source>
        <dbReference type="Pfam" id="PF00690"/>
    </source>
</evidence>
<feature type="transmembrane region" description="Helical" evidence="11">
    <location>
        <begin position="1047"/>
        <end position="1074"/>
    </location>
</feature>
<dbReference type="GO" id="GO:0140358">
    <property type="term" value="F:P-type transmembrane transporter activity"/>
    <property type="evidence" value="ECO:0007669"/>
    <property type="project" value="InterPro"/>
</dbReference>
<dbReference type="InterPro" id="IPR018303">
    <property type="entry name" value="ATPase_P-typ_P_site"/>
</dbReference>
<dbReference type="Pfam" id="PF00122">
    <property type="entry name" value="E1-E2_ATPase"/>
    <property type="match status" value="1"/>
</dbReference>
<evidence type="ECO:0000256" key="2">
    <source>
        <dbReference type="ARBA" id="ARBA00006000"/>
    </source>
</evidence>